<dbReference type="GO" id="GO:0000976">
    <property type="term" value="F:transcription cis-regulatory region binding"/>
    <property type="evidence" value="ECO:0007669"/>
    <property type="project" value="TreeGrafter"/>
</dbReference>
<keyword evidence="3" id="KW-0804">Transcription</keyword>
<dbReference type="RefSeq" id="WP_235055561.1">
    <property type="nucleotide sequence ID" value="NZ_JAKFHA010000019.1"/>
</dbReference>
<evidence type="ECO:0000259" key="5">
    <source>
        <dbReference type="PROSITE" id="PS50932"/>
    </source>
</evidence>
<keyword evidence="2" id="KW-0238">DNA-binding</keyword>
<evidence type="ECO:0000256" key="4">
    <source>
        <dbReference type="SAM" id="MobiDB-lite"/>
    </source>
</evidence>
<dbReference type="Proteomes" id="UP001165378">
    <property type="component" value="Unassembled WGS sequence"/>
</dbReference>
<dbReference type="Pfam" id="PF00356">
    <property type="entry name" value="LacI"/>
    <property type="match status" value="1"/>
</dbReference>
<accession>A0AA41Q658</accession>
<evidence type="ECO:0000256" key="2">
    <source>
        <dbReference type="ARBA" id="ARBA00023125"/>
    </source>
</evidence>
<dbReference type="CDD" id="cd01392">
    <property type="entry name" value="HTH_LacI"/>
    <property type="match status" value="1"/>
</dbReference>
<dbReference type="InterPro" id="IPR010982">
    <property type="entry name" value="Lambda_DNA-bd_dom_sf"/>
</dbReference>
<organism evidence="6 7">
    <name type="scientific">Yinghuangia soli</name>
    <dbReference type="NCBI Taxonomy" id="2908204"/>
    <lineage>
        <taxon>Bacteria</taxon>
        <taxon>Bacillati</taxon>
        <taxon>Actinomycetota</taxon>
        <taxon>Actinomycetes</taxon>
        <taxon>Kitasatosporales</taxon>
        <taxon>Streptomycetaceae</taxon>
        <taxon>Yinghuangia</taxon>
    </lineage>
</organism>
<evidence type="ECO:0000313" key="6">
    <source>
        <dbReference type="EMBL" id="MCF2530892.1"/>
    </source>
</evidence>
<dbReference type="PANTHER" id="PTHR30146">
    <property type="entry name" value="LACI-RELATED TRANSCRIPTIONAL REPRESSOR"/>
    <property type="match status" value="1"/>
</dbReference>
<comment type="caution">
    <text evidence="6">The sequence shown here is derived from an EMBL/GenBank/DDBJ whole genome shotgun (WGS) entry which is preliminary data.</text>
</comment>
<dbReference type="Gene3D" id="1.10.260.40">
    <property type="entry name" value="lambda repressor-like DNA-binding domains"/>
    <property type="match status" value="1"/>
</dbReference>
<dbReference type="InterPro" id="IPR000843">
    <property type="entry name" value="HTH_LacI"/>
</dbReference>
<feature type="region of interest" description="Disordered" evidence="4">
    <location>
        <begin position="312"/>
        <end position="331"/>
    </location>
</feature>
<dbReference type="SUPFAM" id="SSF53822">
    <property type="entry name" value="Periplasmic binding protein-like I"/>
    <property type="match status" value="1"/>
</dbReference>
<dbReference type="InterPro" id="IPR028082">
    <property type="entry name" value="Peripla_BP_I"/>
</dbReference>
<dbReference type="SUPFAM" id="SSF47413">
    <property type="entry name" value="lambda repressor-like DNA-binding domains"/>
    <property type="match status" value="1"/>
</dbReference>
<feature type="domain" description="HTH lacI-type" evidence="5">
    <location>
        <begin position="4"/>
        <end position="56"/>
    </location>
</feature>
<dbReference type="SMART" id="SM00354">
    <property type="entry name" value="HTH_LACI"/>
    <property type="match status" value="1"/>
</dbReference>
<proteinExistence type="predicted"/>
<gene>
    <name evidence="6" type="ORF">LZ495_27270</name>
</gene>
<evidence type="ECO:0000256" key="1">
    <source>
        <dbReference type="ARBA" id="ARBA00023015"/>
    </source>
</evidence>
<dbReference type="GO" id="GO:0003700">
    <property type="term" value="F:DNA-binding transcription factor activity"/>
    <property type="evidence" value="ECO:0007669"/>
    <property type="project" value="TreeGrafter"/>
</dbReference>
<dbReference type="AlphaFoldDB" id="A0AA41Q658"/>
<dbReference type="Gene3D" id="3.40.50.2300">
    <property type="match status" value="2"/>
</dbReference>
<dbReference type="PROSITE" id="PS50932">
    <property type="entry name" value="HTH_LACI_2"/>
    <property type="match status" value="1"/>
</dbReference>
<keyword evidence="7" id="KW-1185">Reference proteome</keyword>
<dbReference type="InterPro" id="IPR046335">
    <property type="entry name" value="LacI/GalR-like_sensor"/>
</dbReference>
<name>A0AA41Q658_9ACTN</name>
<evidence type="ECO:0000313" key="7">
    <source>
        <dbReference type="Proteomes" id="UP001165378"/>
    </source>
</evidence>
<sequence length="331" mass="35185">MRRTRLVDVAAAAEVSRATVTNALNGTGRMSAATRTRVRAVAADLGYRTAPRTLALSVTARGGLQWDFLSVHYYAAMVNAATAAAHRLGYGLTILPAGITAWDVPAATGALILDSPAEDRLAEQAAQAALPLAFVGRPADMRTAGWVDNDHAGSVRTVLDHLAGQGARRIALMAGDCTDHYTRACVAAYRDWCRENSGYERVAAFEFGRDTAGELLGGPGRPDAVYGIYEDMGRQLLAAADRNGLRVPDDVLVACFSEDPSYALTTPPVTTVSHTPQAGGRLAVEGLVRMIEGGVRQRPTVVPTRLVVRASTLRNRPDGERRRPGLSASPP</sequence>
<reference evidence="6" key="1">
    <citation type="submission" date="2022-01" db="EMBL/GenBank/DDBJ databases">
        <title>Genome-Based Taxonomic Classification of the Phylum Actinobacteria.</title>
        <authorList>
            <person name="Gao Y."/>
        </authorList>
    </citation>
    <scope>NUCLEOTIDE SEQUENCE</scope>
    <source>
        <strain evidence="6">KLBMP 8922</strain>
    </source>
</reference>
<keyword evidence="1" id="KW-0805">Transcription regulation</keyword>
<evidence type="ECO:0000256" key="3">
    <source>
        <dbReference type="ARBA" id="ARBA00023163"/>
    </source>
</evidence>
<protein>
    <submittedName>
        <fullName evidence="6">LacI family transcriptional regulator</fullName>
    </submittedName>
</protein>
<dbReference type="PROSITE" id="PS00356">
    <property type="entry name" value="HTH_LACI_1"/>
    <property type="match status" value="1"/>
</dbReference>
<dbReference type="CDD" id="cd06267">
    <property type="entry name" value="PBP1_LacI_sugar_binding-like"/>
    <property type="match status" value="1"/>
</dbReference>
<dbReference type="Pfam" id="PF13377">
    <property type="entry name" value="Peripla_BP_3"/>
    <property type="match status" value="1"/>
</dbReference>
<dbReference type="PANTHER" id="PTHR30146:SF153">
    <property type="entry name" value="LACTOSE OPERON REPRESSOR"/>
    <property type="match status" value="1"/>
</dbReference>
<dbReference type="EMBL" id="JAKFHA010000019">
    <property type="protein sequence ID" value="MCF2530892.1"/>
    <property type="molecule type" value="Genomic_DNA"/>
</dbReference>